<proteinExistence type="predicted"/>
<feature type="domain" description="Secretion system C-terminal sorting" evidence="5">
    <location>
        <begin position="790"/>
        <end position="847"/>
    </location>
</feature>
<protein>
    <submittedName>
        <fullName evidence="6">Agarase</fullName>
    </submittedName>
</protein>
<dbReference type="EMBL" id="CP025938">
    <property type="protein sequence ID" value="AUS06240.1"/>
    <property type="molecule type" value="Genomic_DNA"/>
</dbReference>
<feature type="signal peptide" evidence="2">
    <location>
        <begin position="1"/>
        <end position="18"/>
    </location>
</feature>
<evidence type="ECO:0000256" key="2">
    <source>
        <dbReference type="SAM" id="SignalP"/>
    </source>
</evidence>
<dbReference type="Gene3D" id="2.60.120.1200">
    <property type="match status" value="1"/>
</dbReference>
<feature type="chain" id="PRO_5014382224" evidence="2">
    <location>
        <begin position="19"/>
        <end position="854"/>
    </location>
</feature>
<dbReference type="Pfam" id="PF18040">
    <property type="entry name" value="BPA_C"/>
    <property type="match status" value="1"/>
</dbReference>
<evidence type="ECO:0000259" key="4">
    <source>
        <dbReference type="Pfam" id="PF18206"/>
    </source>
</evidence>
<dbReference type="AlphaFoldDB" id="A0A2I7SK04"/>
<evidence type="ECO:0000313" key="7">
    <source>
        <dbReference type="Proteomes" id="UP000236592"/>
    </source>
</evidence>
<keyword evidence="1 2" id="KW-0732">Signal</keyword>
<dbReference type="Gene3D" id="3.20.20.80">
    <property type="entry name" value="Glycosidases"/>
    <property type="match status" value="1"/>
</dbReference>
<dbReference type="NCBIfam" id="TIGR04183">
    <property type="entry name" value="Por_Secre_tail"/>
    <property type="match status" value="1"/>
</dbReference>
<dbReference type="CDD" id="cd21510">
    <property type="entry name" value="agarase_cat"/>
    <property type="match status" value="1"/>
</dbReference>
<dbReference type="RefSeq" id="WP_102996201.1">
    <property type="nucleotide sequence ID" value="NZ_CP025938.1"/>
</dbReference>
<accession>A0A2I7SK04</accession>
<name>A0A2I7SK04_9FLAO</name>
<feature type="domain" description="Beta-porphyranase A C-terminal" evidence="3">
    <location>
        <begin position="670"/>
        <end position="765"/>
    </location>
</feature>
<gene>
    <name evidence="6" type="ORF">C1A40_12625</name>
</gene>
<dbReference type="Pfam" id="PF18206">
    <property type="entry name" value="Porphyrn_cat_1"/>
    <property type="match status" value="1"/>
</dbReference>
<evidence type="ECO:0000313" key="6">
    <source>
        <dbReference type="EMBL" id="AUS06240.1"/>
    </source>
</evidence>
<dbReference type="Pfam" id="PF18962">
    <property type="entry name" value="Por_Secre_tail"/>
    <property type="match status" value="1"/>
</dbReference>
<evidence type="ECO:0000259" key="5">
    <source>
        <dbReference type="Pfam" id="PF18962"/>
    </source>
</evidence>
<feature type="domain" description="Porphyranase beta-sandwich" evidence="4">
    <location>
        <begin position="558"/>
        <end position="661"/>
    </location>
</feature>
<dbReference type="OrthoDB" id="974840at2"/>
<sequence length="854" mass="94777">MKKIKLLALLLFTVFSYGQNTFSWGNSSDYGPKGSQNFYPGQVINMTLSYSTPGDFSYIQVILQEKNAANAIVNSYGSDYVRNEGAGQQPNSDTFSTTYTIAANAPTTLPAGNYYFLHMFMWTVSNGGANDSRNVNITTENKVNTKVNVTLNAKHIVGGKETFERSKYIGIHANQGEAEWDGNNVDANGNPIDLRDDLLNGLDVYLGRDTGGITFNLNQVNEDPARSGFAKPTGSNSIASRGLNARNSYASKTAIHPYESRNELILAGQLNPFWTGDDQVATGKGWFLANGTATGEYMGRYINEFHSGNGEPAPSWVEVINEPAYERYGGPGNFTNDIQDIADFHNEVAAAIKAQTPNALVGGYTTAFPNFEKGDFQRWHKRWKLFMDVAGANMDFFSIHLYDIASKPDGKIDLRSGSNIEATFDMMEQYSTMLFNNVKPIIVSEMGGVMNGQRNQDWSPYRDWLWVKSANAQLMSMMERPNIIAKALPFLVLKAQWGSTPQGNPYNNRLMRQENEPATFVPGYGYTGNWVYSDMIKFYQLWSDVKGTRVDTTSDDLDIQVDAYVDGNKAYIILNNLEFVSKDVDLKFIDTQFGTINTINTKHFYLDNVTPVLLVESIPTTTSTVTVGAEGTMILEVTFANAITLNDSNTETKYYATDYLKPIVANQTETFQVNGVSKNTYGEAVLRLGVGRPHSKLVYPSSITVNNIAITIPSDWRGYDQAQRERFFGVLEIPVPFNLIQANNTIEVTYPDAGGHISSVTMQIFNFNRDIRTPPTASVKGNGKLKQVKIYPNPTKGIFNLSAIHNTTEVKIYTISGVEVKKFTNLKDMDISDLEAGIYFVKTNTGGVAKLIKN</sequence>
<dbReference type="InterPro" id="IPR026444">
    <property type="entry name" value="Secre_tail"/>
</dbReference>
<evidence type="ECO:0000259" key="3">
    <source>
        <dbReference type="Pfam" id="PF18040"/>
    </source>
</evidence>
<dbReference type="InterPro" id="IPR017853">
    <property type="entry name" value="GH"/>
</dbReference>
<dbReference type="SUPFAM" id="SSF51445">
    <property type="entry name" value="(Trans)glycosidases"/>
    <property type="match status" value="1"/>
</dbReference>
<dbReference type="KEGG" id="taj:C1A40_12625"/>
<keyword evidence="7" id="KW-1185">Reference proteome</keyword>
<evidence type="ECO:0000256" key="1">
    <source>
        <dbReference type="ARBA" id="ARBA00022729"/>
    </source>
</evidence>
<dbReference type="InterPro" id="IPR041224">
    <property type="entry name" value="BPA_C"/>
</dbReference>
<dbReference type="Proteomes" id="UP000236592">
    <property type="component" value="Chromosome"/>
</dbReference>
<organism evidence="6 7">
    <name type="scientific">Pseudotamlana carrageenivorans</name>
    <dbReference type="NCBI Taxonomy" id="2069432"/>
    <lineage>
        <taxon>Bacteria</taxon>
        <taxon>Pseudomonadati</taxon>
        <taxon>Bacteroidota</taxon>
        <taxon>Flavobacteriia</taxon>
        <taxon>Flavobacteriales</taxon>
        <taxon>Flavobacteriaceae</taxon>
        <taxon>Pseudotamlana</taxon>
    </lineage>
</organism>
<reference evidence="7" key="1">
    <citation type="submission" date="2018-01" db="EMBL/GenBank/DDBJ databases">
        <title>Complete genome of Tamlana sp. UJ94.</title>
        <authorList>
            <person name="Jung J."/>
            <person name="Chung D."/>
            <person name="Bae S.S."/>
            <person name="Baek K."/>
        </authorList>
    </citation>
    <scope>NUCLEOTIDE SEQUENCE [LARGE SCALE GENOMIC DNA]</scope>
    <source>
        <strain evidence="7">UJ94</strain>
    </source>
</reference>
<dbReference type="InterPro" id="IPR040527">
    <property type="entry name" value="Beta-sand_Porphyrn"/>
</dbReference>